<dbReference type="PANTHER" id="PTHR14894:SF0">
    <property type="entry name" value="CDK5 REGULATORY SUBUNIT-ASSOCIATED PROTEIN 3"/>
    <property type="match status" value="1"/>
</dbReference>
<evidence type="ECO:0000313" key="3">
    <source>
        <dbReference type="EMBL" id="KAH7434099.1"/>
    </source>
</evidence>
<reference evidence="3" key="1">
    <citation type="submission" date="2021-08" db="EMBL/GenBank/DDBJ databases">
        <title>WGS assembly of Ceratopteris richardii.</title>
        <authorList>
            <person name="Marchant D.B."/>
            <person name="Chen G."/>
            <person name="Jenkins J."/>
            <person name="Shu S."/>
            <person name="Leebens-Mack J."/>
            <person name="Grimwood J."/>
            <person name="Schmutz J."/>
            <person name="Soltis P."/>
            <person name="Soltis D."/>
            <person name="Chen Z.-H."/>
        </authorList>
    </citation>
    <scope>NUCLEOTIDE SEQUENCE</scope>
    <source>
        <strain evidence="3">Whitten #5841</strain>
        <tissue evidence="3">Leaf</tissue>
    </source>
</reference>
<dbReference type="AlphaFoldDB" id="A0A8T2UPD1"/>
<dbReference type="Proteomes" id="UP000825935">
    <property type="component" value="Chromosome 7"/>
</dbReference>
<comment type="caution">
    <text evidence="3">The sequence shown here is derived from an EMBL/GenBank/DDBJ whole genome shotgun (WGS) entry which is preliminary data.</text>
</comment>
<evidence type="ECO:0008006" key="5">
    <source>
        <dbReference type="Google" id="ProtNLM"/>
    </source>
</evidence>
<evidence type="ECO:0000256" key="1">
    <source>
        <dbReference type="ARBA" id="ARBA00007478"/>
    </source>
</evidence>
<keyword evidence="2" id="KW-0175">Coiled coil</keyword>
<dbReference type="InterPro" id="IPR008491">
    <property type="entry name" value="CDK5RAP3"/>
</dbReference>
<evidence type="ECO:0000256" key="2">
    <source>
        <dbReference type="SAM" id="Coils"/>
    </source>
</evidence>
<sequence>MEEQELPIDISFSKLSDWLADRKRIPVDWRKRLLAIRSKIQAALPRLPKDLHPSFAGFSAEDIGYLEAKHILGVLTTTQPETRTLFGRLSGIAGDWDSIVRAYEKDNVFLGASAQVMTQIVTYEIPYFKKQITKFQQQLADIERKESEYKRSASAAALKYQQSCQELGINGINIKAELIATTSNLPHIFTEVEEVLCDDLMHQTVKCYEAFVSYAWKESGKHDAVVQTLQRLQTEHLKYEIIDVETDSNGTDQWTVDANTNASQYAVPRNVGNTDVHWDTGMVLDPEEVSQGTSFEAKEKVDQSFGTSAHSCDFGKNDVSSGILQESIDWDTGDVPDSTVNMASDIQWDLSNIEQFETGPGEIQWDISIEDTDFENISQPIESGDHVHEADHRLPNISSKFMDAEFRNNLLNDLLELKAFLFLRSEESKREETSSLQNQVQAIAPQDLQQYGIDSFKQMSAAVLKAIGLLTNKRTRDMIMIVTSQRFLKRLEETLLQKKQQESKLLENLKDLQQKQVELRNMLAATWPKQEAALKRIKEMKDLCEKTLSSSYGGRRINIIGEINSLLGQS</sequence>
<feature type="coiled-coil region" evidence="2">
    <location>
        <begin position="488"/>
        <end position="522"/>
    </location>
</feature>
<proteinExistence type="inferred from homology"/>
<name>A0A8T2UPD1_CERRI</name>
<evidence type="ECO:0000313" key="4">
    <source>
        <dbReference type="Proteomes" id="UP000825935"/>
    </source>
</evidence>
<dbReference type="OrthoDB" id="340432at2759"/>
<keyword evidence="4" id="KW-1185">Reference proteome</keyword>
<dbReference type="GO" id="GO:0007346">
    <property type="term" value="P:regulation of mitotic cell cycle"/>
    <property type="evidence" value="ECO:0007669"/>
    <property type="project" value="TreeGrafter"/>
</dbReference>
<dbReference type="Pfam" id="PF05600">
    <property type="entry name" value="CDK5RAP3"/>
    <property type="match status" value="1"/>
</dbReference>
<accession>A0A8T2UPD1</accession>
<organism evidence="3 4">
    <name type="scientific">Ceratopteris richardii</name>
    <name type="common">Triangle waterfern</name>
    <dbReference type="NCBI Taxonomy" id="49495"/>
    <lineage>
        <taxon>Eukaryota</taxon>
        <taxon>Viridiplantae</taxon>
        <taxon>Streptophyta</taxon>
        <taxon>Embryophyta</taxon>
        <taxon>Tracheophyta</taxon>
        <taxon>Polypodiopsida</taxon>
        <taxon>Polypodiidae</taxon>
        <taxon>Polypodiales</taxon>
        <taxon>Pteridineae</taxon>
        <taxon>Pteridaceae</taxon>
        <taxon>Parkerioideae</taxon>
        <taxon>Ceratopteris</taxon>
    </lineage>
</organism>
<dbReference type="PANTHER" id="PTHR14894">
    <property type="entry name" value="CDK5 REGULATORY SUBUNIT-ASSOCIATED PROTEIN 3"/>
    <property type="match status" value="1"/>
</dbReference>
<dbReference type="OMA" id="CRLYEKN"/>
<protein>
    <recommendedName>
        <fullName evidence="5">CDK5RAP3-like protein</fullName>
    </recommendedName>
</protein>
<comment type="similarity">
    <text evidence="1">Belongs to the CDK5RAP3 family.</text>
</comment>
<dbReference type="EMBL" id="CM035412">
    <property type="protein sequence ID" value="KAH7434099.1"/>
    <property type="molecule type" value="Genomic_DNA"/>
</dbReference>
<dbReference type="GO" id="GO:0012505">
    <property type="term" value="C:endomembrane system"/>
    <property type="evidence" value="ECO:0007669"/>
    <property type="project" value="TreeGrafter"/>
</dbReference>
<gene>
    <name evidence="3" type="ORF">KP509_07G101100</name>
</gene>